<evidence type="ECO:0000313" key="3">
    <source>
        <dbReference type="EnsemblMetazoa" id="ASIC016063-PA"/>
    </source>
</evidence>
<feature type="compositionally biased region" description="Basic residues" evidence="1">
    <location>
        <begin position="82"/>
        <end position="92"/>
    </location>
</feature>
<dbReference type="EMBL" id="KE525337">
    <property type="protein sequence ID" value="KFB48090.1"/>
    <property type="molecule type" value="Genomic_DNA"/>
</dbReference>
<dbReference type="EMBL" id="ATLV01022904">
    <property type="status" value="NOT_ANNOTATED_CDS"/>
    <property type="molecule type" value="Genomic_DNA"/>
</dbReference>
<feature type="compositionally biased region" description="Acidic residues" evidence="1">
    <location>
        <begin position="8"/>
        <end position="55"/>
    </location>
</feature>
<dbReference type="EnsemblMetazoa" id="ASIC016063-RA">
    <property type="protein sequence ID" value="ASIC016063-PA"/>
    <property type="gene ID" value="ASIC016063"/>
</dbReference>
<organism evidence="2">
    <name type="scientific">Anopheles sinensis</name>
    <name type="common">Mosquito</name>
    <dbReference type="NCBI Taxonomy" id="74873"/>
    <lineage>
        <taxon>Eukaryota</taxon>
        <taxon>Metazoa</taxon>
        <taxon>Ecdysozoa</taxon>
        <taxon>Arthropoda</taxon>
        <taxon>Hexapoda</taxon>
        <taxon>Insecta</taxon>
        <taxon>Pterygota</taxon>
        <taxon>Neoptera</taxon>
        <taxon>Endopterygota</taxon>
        <taxon>Diptera</taxon>
        <taxon>Nematocera</taxon>
        <taxon>Culicoidea</taxon>
        <taxon>Culicidae</taxon>
        <taxon>Anophelinae</taxon>
        <taxon>Anopheles</taxon>
    </lineage>
</organism>
<keyword evidence="4" id="KW-1185">Reference proteome</keyword>
<dbReference type="AlphaFoldDB" id="A0A084WCZ6"/>
<reference evidence="3" key="2">
    <citation type="submission" date="2020-05" db="UniProtKB">
        <authorList>
            <consortium name="EnsemblMetazoa"/>
        </authorList>
    </citation>
    <scope>IDENTIFICATION</scope>
</reference>
<protein>
    <submittedName>
        <fullName evidence="2 3">Uncharacterized protein</fullName>
    </submittedName>
</protein>
<evidence type="ECO:0000256" key="1">
    <source>
        <dbReference type="SAM" id="MobiDB-lite"/>
    </source>
</evidence>
<dbReference type="Proteomes" id="UP000030765">
    <property type="component" value="Unassembled WGS sequence"/>
</dbReference>
<accession>A0A084WCZ6</accession>
<evidence type="ECO:0000313" key="2">
    <source>
        <dbReference type="EMBL" id="KFB48090.1"/>
    </source>
</evidence>
<dbReference type="VEuPathDB" id="VectorBase:ASIC016063"/>
<dbReference type="OrthoDB" id="10500377at2759"/>
<feature type="compositionally biased region" description="Basic and acidic residues" evidence="1">
    <location>
        <begin position="63"/>
        <end position="81"/>
    </location>
</feature>
<evidence type="ECO:0000313" key="4">
    <source>
        <dbReference type="Proteomes" id="UP000030765"/>
    </source>
</evidence>
<gene>
    <name evidence="2" type="ORF">ZHAS_00016063</name>
</gene>
<proteinExistence type="predicted"/>
<name>A0A084WCZ6_ANOSI</name>
<feature type="region of interest" description="Disordered" evidence="1">
    <location>
        <begin position="125"/>
        <end position="190"/>
    </location>
</feature>
<feature type="region of interest" description="Disordered" evidence="1">
    <location>
        <begin position="1"/>
        <end position="92"/>
    </location>
</feature>
<sequence>MASKDAGPLDESELESAWDLLDNDSDNDSDGAVEAEEGAVIGEDGEGESLDDDGNADANGAKVAEEPSGKDGKAAEEPKSSKEKKKKKGKAARVVKGFKKFVGGVFRPSGSKLKWDVDANVSLRATYDSNGADEKRTSEEPVPKKEPIIEPPKKPPANRSPEKRPKTVARPKKPPDEESGEIDGPSTSAEAARIAAVSYRLVVKMSLKTIS</sequence>
<feature type="compositionally biased region" description="Basic and acidic residues" evidence="1">
    <location>
        <begin position="132"/>
        <end position="153"/>
    </location>
</feature>
<reference evidence="2 4" key="1">
    <citation type="journal article" date="2014" name="BMC Genomics">
        <title>Genome sequence of Anopheles sinensis provides insight into genetics basis of mosquito competence for malaria parasites.</title>
        <authorList>
            <person name="Zhou D."/>
            <person name="Zhang D."/>
            <person name="Ding G."/>
            <person name="Shi L."/>
            <person name="Hou Q."/>
            <person name="Ye Y."/>
            <person name="Xu Y."/>
            <person name="Zhou H."/>
            <person name="Xiong C."/>
            <person name="Li S."/>
            <person name="Yu J."/>
            <person name="Hong S."/>
            <person name="Yu X."/>
            <person name="Zou P."/>
            <person name="Chen C."/>
            <person name="Chang X."/>
            <person name="Wang W."/>
            <person name="Lv Y."/>
            <person name="Sun Y."/>
            <person name="Ma L."/>
            <person name="Shen B."/>
            <person name="Zhu C."/>
        </authorList>
    </citation>
    <scope>NUCLEOTIDE SEQUENCE [LARGE SCALE GENOMIC DNA]</scope>
</reference>